<evidence type="ECO:0000256" key="4">
    <source>
        <dbReference type="ARBA" id="ARBA00022982"/>
    </source>
</evidence>
<keyword evidence="2" id="KW-0001">2Fe-2S</keyword>
<comment type="similarity">
    <text evidence="8">Belongs to the Bfd family.</text>
</comment>
<dbReference type="GO" id="GO:0046872">
    <property type="term" value="F:metal ion binding"/>
    <property type="evidence" value="ECO:0007669"/>
    <property type="project" value="UniProtKB-KW"/>
</dbReference>
<keyword evidence="5" id="KW-0408">Iron</keyword>
<evidence type="ECO:0000256" key="7">
    <source>
        <dbReference type="ARBA" id="ARBA00039386"/>
    </source>
</evidence>
<name>A0A3D9SRB5_9ACTN</name>
<dbReference type="Proteomes" id="UP000256661">
    <property type="component" value="Unassembled WGS sequence"/>
</dbReference>
<evidence type="ECO:0000256" key="8">
    <source>
        <dbReference type="ARBA" id="ARBA00046332"/>
    </source>
</evidence>
<organism evidence="10 11">
    <name type="scientific">Thermomonospora umbrina</name>
    <dbReference type="NCBI Taxonomy" id="111806"/>
    <lineage>
        <taxon>Bacteria</taxon>
        <taxon>Bacillati</taxon>
        <taxon>Actinomycetota</taxon>
        <taxon>Actinomycetes</taxon>
        <taxon>Streptosporangiales</taxon>
        <taxon>Thermomonosporaceae</taxon>
        <taxon>Thermomonospora</taxon>
    </lineage>
</organism>
<dbReference type="PANTHER" id="PTHR37424:SF1">
    <property type="entry name" value="BACTERIOFERRITIN-ASSOCIATED FERREDOXIN"/>
    <property type="match status" value="1"/>
</dbReference>
<keyword evidence="6" id="KW-0411">Iron-sulfur</keyword>
<evidence type="ECO:0000259" key="9">
    <source>
        <dbReference type="Pfam" id="PF04324"/>
    </source>
</evidence>
<evidence type="ECO:0000313" key="10">
    <source>
        <dbReference type="EMBL" id="REE98348.1"/>
    </source>
</evidence>
<dbReference type="GO" id="GO:0051537">
    <property type="term" value="F:2 iron, 2 sulfur cluster binding"/>
    <property type="evidence" value="ECO:0007669"/>
    <property type="project" value="UniProtKB-KW"/>
</dbReference>
<dbReference type="InterPro" id="IPR052371">
    <property type="entry name" value="BFD-associated_ferredoxin"/>
</dbReference>
<dbReference type="PANTHER" id="PTHR37424">
    <property type="entry name" value="BACTERIOFERRITIN-ASSOCIATED FERREDOXIN"/>
    <property type="match status" value="1"/>
</dbReference>
<dbReference type="InterPro" id="IPR041854">
    <property type="entry name" value="BFD-like_2Fe2S-bd_dom_sf"/>
</dbReference>
<feature type="domain" description="BFD-like [2Fe-2S]-binding" evidence="9">
    <location>
        <begin position="2"/>
        <end position="50"/>
    </location>
</feature>
<dbReference type="Pfam" id="PF04324">
    <property type="entry name" value="Fer2_BFD"/>
    <property type="match status" value="1"/>
</dbReference>
<comment type="caution">
    <text evidence="10">The sequence shown here is derived from an EMBL/GenBank/DDBJ whole genome shotgun (WGS) entry which is preliminary data.</text>
</comment>
<keyword evidence="1" id="KW-0813">Transport</keyword>
<evidence type="ECO:0000313" key="11">
    <source>
        <dbReference type="Proteomes" id="UP000256661"/>
    </source>
</evidence>
<dbReference type="OrthoDB" id="9815350at2"/>
<reference evidence="10 11" key="1">
    <citation type="submission" date="2018-08" db="EMBL/GenBank/DDBJ databases">
        <title>Sequencing the genomes of 1000 actinobacteria strains.</title>
        <authorList>
            <person name="Klenk H.-P."/>
        </authorList>
    </citation>
    <scope>NUCLEOTIDE SEQUENCE [LARGE SCALE GENOMIC DNA]</scope>
    <source>
        <strain evidence="10 11">DSM 43927</strain>
    </source>
</reference>
<evidence type="ECO:0000256" key="3">
    <source>
        <dbReference type="ARBA" id="ARBA00022723"/>
    </source>
</evidence>
<dbReference type="EMBL" id="QTTT01000001">
    <property type="protein sequence ID" value="REE98348.1"/>
    <property type="molecule type" value="Genomic_DNA"/>
</dbReference>
<sequence length="100" mass="9773">MYICICNGVTEDDVRGCVAAGACSTREVRQACGMKPGCGVCTKRLCAIVSEARTASELADAFTGGPLPLEAVSSDAPAQVGVGAGVGMTAEGGSASSTAA</sequence>
<dbReference type="Gene3D" id="1.10.10.1100">
    <property type="entry name" value="BFD-like [2Fe-2S]-binding domain"/>
    <property type="match status" value="1"/>
</dbReference>
<evidence type="ECO:0000256" key="5">
    <source>
        <dbReference type="ARBA" id="ARBA00023004"/>
    </source>
</evidence>
<evidence type="ECO:0000256" key="2">
    <source>
        <dbReference type="ARBA" id="ARBA00022714"/>
    </source>
</evidence>
<gene>
    <name evidence="10" type="ORF">DFJ69_3835</name>
</gene>
<proteinExistence type="inferred from homology"/>
<evidence type="ECO:0000256" key="6">
    <source>
        <dbReference type="ARBA" id="ARBA00023014"/>
    </source>
</evidence>
<dbReference type="AlphaFoldDB" id="A0A3D9SRB5"/>
<keyword evidence="11" id="KW-1185">Reference proteome</keyword>
<protein>
    <recommendedName>
        <fullName evidence="7">Bacterioferritin-associated ferredoxin</fullName>
    </recommendedName>
</protein>
<keyword evidence="4" id="KW-0249">Electron transport</keyword>
<accession>A0A3D9SRB5</accession>
<dbReference type="InterPro" id="IPR007419">
    <property type="entry name" value="BFD-like_2Fe2S-bd_dom"/>
</dbReference>
<evidence type="ECO:0000256" key="1">
    <source>
        <dbReference type="ARBA" id="ARBA00022448"/>
    </source>
</evidence>
<keyword evidence="3" id="KW-0479">Metal-binding</keyword>
<dbReference type="RefSeq" id="WP_116023811.1">
    <property type="nucleotide sequence ID" value="NZ_QTTT01000001.1"/>
</dbReference>